<dbReference type="Ensembl" id="ENSNFUT00015032844.1">
    <property type="protein sequence ID" value="ENSNFUP00015031425.1"/>
    <property type="gene ID" value="ENSNFUG00015015354.1"/>
</dbReference>
<dbReference type="PRINTS" id="PR01234">
    <property type="entry name" value="TNECROSISFCT"/>
</dbReference>
<dbReference type="InterPro" id="IPR006053">
    <property type="entry name" value="TNF"/>
</dbReference>
<evidence type="ECO:0000256" key="11">
    <source>
        <dbReference type="SAM" id="Phobius"/>
    </source>
</evidence>
<proteinExistence type="inferred from homology"/>
<dbReference type="GeneID" id="107383266"/>
<dbReference type="AlphaFoldDB" id="A0A1A7ZH76"/>
<evidence type="ECO:0000256" key="9">
    <source>
        <dbReference type="ARBA" id="ARBA00023157"/>
    </source>
</evidence>
<comment type="similarity">
    <text evidence="2">Belongs to the tumor necrosis factor family.</text>
</comment>
<dbReference type="CTD" id="405785"/>
<evidence type="ECO:0000313" key="13">
    <source>
        <dbReference type="EMBL" id="KAF7221629.1"/>
    </source>
</evidence>
<dbReference type="CDD" id="cd00184">
    <property type="entry name" value="TNF"/>
    <property type="match status" value="1"/>
</dbReference>
<organism evidence="14">
    <name type="scientific">Nothobranchius furzeri</name>
    <name type="common">Turquoise killifish</name>
    <dbReference type="NCBI Taxonomy" id="105023"/>
    <lineage>
        <taxon>Eukaryota</taxon>
        <taxon>Metazoa</taxon>
        <taxon>Chordata</taxon>
        <taxon>Craniata</taxon>
        <taxon>Vertebrata</taxon>
        <taxon>Euteleostomi</taxon>
        <taxon>Actinopterygii</taxon>
        <taxon>Neopterygii</taxon>
        <taxon>Teleostei</taxon>
        <taxon>Neoteleostei</taxon>
        <taxon>Acanthomorphata</taxon>
        <taxon>Ovalentaria</taxon>
        <taxon>Atherinomorphae</taxon>
        <taxon>Cyprinodontiformes</taxon>
        <taxon>Nothobranchiidae</taxon>
        <taxon>Nothobranchius</taxon>
    </lineage>
</organism>
<dbReference type="Gene3D" id="2.60.120.40">
    <property type="match status" value="1"/>
</dbReference>
<protein>
    <recommendedName>
        <fullName evidence="3">Tumor necrosis factor</fullName>
    </recommendedName>
    <alternativeName>
        <fullName evidence="10">TNF-alpha</fullName>
    </alternativeName>
</protein>
<dbReference type="Proteomes" id="UP000694548">
    <property type="component" value="Chromosome sgr09"/>
</dbReference>
<dbReference type="GO" id="GO:0005164">
    <property type="term" value="F:tumor necrosis factor receptor binding"/>
    <property type="evidence" value="ECO:0007669"/>
    <property type="project" value="InterPro"/>
</dbReference>
<feature type="transmembrane region" description="Helical" evidence="11">
    <location>
        <begin position="30"/>
        <end position="48"/>
    </location>
</feature>
<evidence type="ECO:0000256" key="6">
    <source>
        <dbReference type="ARBA" id="ARBA00022968"/>
    </source>
</evidence>
<evidence type="ECO:0000259" key="12">
    <source>
        <dbReference type="PROSITE" id="PS50049"/>
    </source>
</evidence>
<evidence type="ECO:0000256" key="1">
    <source>
        <dbReference type="ARBA" id="ARBA00004606"/>
    </source>
</evidence>
<dbReference type="Proteomes" id="UP000822369">
    <property type="component" value="Chromosome 5"/>
</dbReference>
<dbReference type="Bgee" id="ENSNFUG00015015354">
    <property type="expression patterns" value="Expressed in liver and 2 other cell types or tissues"/>
</dbReference>
<dbReference type="EMBL" id="JAAVVJ010000005">
    <property type="protein sequence ID" value="KAF7221629.1"/>
    <property type="molecule type" value="Genomic_DNA"/>
</dbReference>
<reference evidence="14" key="3">
    <citation type="submission" date="2016-06" db="EMBL/GenBank/DDBJ databases">
        <title>The genome of a short-lived fish provides insights into sex chromosome evolution and the genetic control of aging.</title>
        <authorList>
            <person name="Reichwald K."/>
            <person name="Felder M."/>
            <person name="Petzold A."/>
            <person name="Koch P."/>
            <person name="Groth M."/>
            <person name="Platzer M."/>
        </authorList>
    </citation>
    <scope>NUCLEOTIDE SEQUENCE</scope>
    <source>
        <tissue evidence="14">Brain</tissue>
    </source>
</reference>
<comment type="subcellular location">
    <subcellularLocation>
        <location evidence="1">Membrane</location>
        <topology evidence="1">Single-pass type II membrane protein</topology>
    </subcellularLocation>
</comment>
<dbReference type="KEGG" id="nfu:107383266"/>
<evidence type="ECO:0000256" key="10">
    <source>
        <dbReference type="ARBA" id="ARBA00029751"/>
    </source>
</evidence>
<evidence type="ECO:0000256" key="5">
    <source>
        <dbReference type="ARBA" id="ARBA00022692"/>
    </source>
</evidence>
<dbReference type="SMART" id="SM00207">
    <property type="entry name" value="TNF"/>
    <property type="match status" value="1"/>
</dbReference>
<dbReference type="GO" id="GO:0005615">
    <property type="term" value="C:extracellular space"/>
    <property type="evidence" value="ECO:0007669"/>
    <property type="project" value="UniProtKB-KW"/>
</dbReference>
<keyword evidence="7 11" id="KW-1133">Transmembrane helix</keyword>
<dbReference type="OMA" id="MEGECKV"/>
<dbReference type="Pfam" id="PF00229">
    <property type="entry name" value="TNF"/>
    <property type="match status" value="1"/>
</dbReference>
<keyword evidence="9" id="KW-1015">Disulfide bond</keyword>
<evidence type="ECO:0000313" key="15">
    <source>
        <dbReference type="Ensembl" id="ENSNFUP00015031425.1"/>
    </source>
</evidence>
<dbReference type="GO" id="GO:0005125">
    <property type="term" value="F:cytokine activity"/>
    <property type="evidence" value="ECO:0007669"/>
    <property type="project" value="UniProtKB-KW"/>
</dbReference>
<gene>
    <name evidence="14" type="primary">TNFA</name>
    <name evidence="15" type="synonym">tnfa</name>
    <name evidence="13" type="ORF">G4P62_008532</name>
</gene>
<feature type="domain" description="THD" evidence="12">
    <location>
        <begin position="76"/>
        <end position="237"/>
    </location>
</feature>
<reference evidence="15" key="1">
    <citation type="submission" date="2014-08" db="EMBL/GenBank/DDBJ databases">
        <authorList>
            <person name="Senf B."/>
            <person name="Petzold A."/>
            <person name="Downie B.R."/>
            <person name="Koch P."/>
            <person name="Platzer M."/>
        </authorList>
    </citation>
    <scope>NUCLEOTIDE SEQUENCE [LARGE SCALE GENOMIC DNA]</scope>
    <source>
        <strain evidence="15">GRZ</strain>
    </source>
</reference>
<keyword evidence="4" id="KW-0202">Cytokine</keyword>
<dbReference type="PANTHER" id="PTHR11471:SF23">
    <property type="entry name" value="TUMOR NECROSIS FACTOR"/>
    <property type="match status" value="1"/>
</dbReference>
<dbReference type="GO" id="GO:0016020">
    <property type="term" value="C:membrane"/>
    <property type="evidence" value="ECO:0007669"/>
    <property type="project" value="UniProtKB-SubCell"/>
</dbReference>
<dbReference type="PANTHER" id="PTHR11471">
    <property type="entry name" value="TUMOR NECROSIS FACTOR FAMILY MEMBER"/>
    <property type="match status" value="1"/>
</dbReference>
<evidence type="ECO:0000313" key="16">
    <source>
        <dbReference type="Proteomes" id="UP000694548"/>
    </source>
</evidence>
<keyword evidence="5 11" id="KW-0812">Transmembrane</keyword>
<dbReference type="GO" id="GO:0006955">
    <property type="term" value="P:immune response"/>
    <property type="evidence" value="ECO:0007669"/>
    <property type="project" value="InterPro"/>
</dbReference>
<evidence type="ECO:0000256" key="4">
    <source>
        <dbReference type="ARBA" id="ARBA00022514"/>
    </source>
</evidence>
<dbReference type="InterPro" id="IPR006052">
    <property type="entry name" value="TNF_dom"/>
</dbReference>
<dbReference type="EMBL" id="HADY01002935">
    <property type="protein sequence ID" value="SBP41420.1"/>
    <property type="molecule type" value="Transcribed_RNA"/>
</dbReference>
<reference evidence="15" key="5">
    <citation type="submission" date="2025-05" db="UniProtKB">
        <authorList>
            <consortium name="Ensembl"/>
        </authorList>
    </citation>
    <scope>IDENTIFICATION</scope>
</reference>
<dbReference type="InterPro" id="IPR008983">
    <property type="entry name" value="Tumour_necrosis_fac-like_dom"/>
</dbReference>
<evidence type="ECO:0000256" key="3">
    <source>
        <dbReference type="ARBA" id="ARBA00013893"/>
    </source>
</evidence>
<keyword evidence="16" id="KW-1185">Reference proteome</keyword>
<dbReference type="OrthoDB" id="9940698at2759"/>
<reference evidence="14" key="2">
    <citation type="submission" date="2016-05" db="EMBL/GenBank/DDBJ databases">
        <authorList>
            <person name="Lavstsen T."/>
            <person name="Jespersen J.S."/>
        </authorList>
    </citation>
    <scope>NUCLEOTIDE SEQUENCE</scope>
    <source>
        <tissue evidence="14">Brain</tissue>
    </source>
</reference>
<keyword evidence="8 11" id="KW-0472">Membrane</keyword>
<evidence type="ECO:0000256" key="2">
    <source>
        <dbReference type="ARBA" id="ARBA00008670"/>
    </source>
</evidence>
<reference evidence="13" key="4">
    <citation type="submission" date="2020-03" db="EMBL/GenBank/DDBJ databases">
        <title>Intra-Species Differences in Population Size shape Life History and Genome Evolution.</title>
        <authorList>
            <person name="Willemsen D."/>
            <person name="Cui R."/>
            <person name="Valenzano D.R."/>
        </authorList>
    </citation>
    <scope>NUCLEOTIDE SEQUENCE</scope>
    <source>
        <strain evidence="13">GRZ</strain>
        <tissue evidence="13">Whole</tissue>
    </source>
</reference>
<name>A0A1A7ZH76_NOTFU</name>
<dbReference type="PROSITE" id="PS50049">
    <property type="entry name" value="THD_2"/>
    <property type="match status" value="1"/>
</dbReference>
<dbReference type="GeneTree" id="ENSGT01060000248544"/>
<evidence type="ECO:0000256" key="7">
    <source>
        <dbReference type="ARBA" id="ARBA00022989"/>
    </source>
</evidence>
<evidence type="ECO:0000313" key="14">
    <source>
        <dbReference type="EMBL" id="SBP41420.1"/>
    </source>
</evidence>
<dbReference type="RefSeq" id="XP_015811278.1">
    <property type="nucleotide sequence ID" value="XM_015955792.3"/>
</dbReference>
<accession>A0A1A7ZH76</accession>
<keyword evidence="6" id="KW-0735">Signal-anchor</keyword>
<dbReference type="SUPFAM" id="SSF49842">
    <property type="entry name" value="TNF-like"/>
    <property type="match status" value="1"/>
</dbReference>
<sequence>MESECKIELNAAEAVKLTPTISRASHGSKLTVVLIAVCLAAAAAFLILNTHTKSPVPDEDQNALHHKLREISNVRAAIHLEGEYNPNMKAIEWTTEVDQSHAQGGLQLINNEIVIPQTGLYFVYSQASFRVSCSTRSAEDVTSKSMVHLSHAVKRWSSSFGSDDEKSYQTILHSVRTACQKSVDENSDSDESWFSAIYMGAVFSLRRGDRLKTVMEERMMEKLEDEPGKTFFGVFAL</sequence>
<evidence type="ECO:0000256" key="8">
    <source>
        <dbReference type="ARBA" id="ARBA00023136"/>
    </source>
</evidence>